<name>A0A1V3XID3_MYCKA</name>
<feature type="region of interest" description="Disordered" evidence="1">
    <location>
        <begin position="1"/>
        <end position="53"/>
    </location>
</feature>
<evidence type="ECO:0000313" key="2">
    <source>
        <dbReference type="EMBL" id="OOK78536.1"/>
    </source>
</evidence>
<sequence length="53" mass="5749">MRHTAGAIASAPSRSDSARRRRARSRDFDHIRPPRPKGGAAVKVAPVSQASKR</sequence>
<gene>
    <name evidence="2" type="ORF">BZL30_2738</name>
</gene>
<dbReference type="AlphaFoldDB" id="A0A1V3XID3"/>
<comment type="caution">
    <text evidence="2">The sequence shown here is derived from an EMBL/GenBank/DDBJ whole genome shotgun (WGS) entry which is preliminary data.</text>
</comment>
<dbReference type="EMBL" id="MVBM01000002">
    <property type="protein sequence ID" value="OOK78536.1"/>
    <property type="molecule type" value="Genomic_DNA"/>
</dbReference>
<protein>
    <submittedName>
        <fullName evidence="2">Uncharacterized protein</fullName>
    </submittedName>
</protein>
<evidence type="ECO:0000313" key="3">
    <source>
        <dbReference type="Proteomes" id="UP000189229"/>
    </source>
</evidence>
<dbReference type="Proteomes" id="UP000189229">
    <property type="component" value="Unassembled WGS sequence"/>
</dbReference>
<organism evidence="2 3">
    <name type="scientific">Mycobacterium kansasii</name>
    <dbReference type="NCBI Taxonomy" id="1768"/>
    <lineage>
        <taxon>Bacteria</taxon>
        <taxon>Bacillati</taxon>
        <taxon>Actinomycetota</taxon>
        <taxon>Actinomycetes</taxon>
        <taxon>Mycobacteriales</taxon>
        <taxon>Mycobacteriaceae</taxon>
        <taxon>Mycobacterium</taxon>
    </lineage>
</organism>
<accession>A0A1V3XID3</accession>
<proteinExistence type="predicted"/>
<evidence type="ECO:0000256" key="1">
    <source>
        <dbReference type="SAM" id="MobiDB-lite"/>
    </source>
</evidence>
<reference evidence="2 3" key="1">
    <citation type="submission" date="2017-02" db="EMBL/GenBank/DDBJ databases">
        <title>Complete genome sequences of Mycobacterium kansasii strains isolated from rhesus macaques.</title>
        <authorList>
            <person name="Panda A."/>
            <person name="Nagaraj S."/>
            <person name="Zhao X."/>
            <person name="Tettelin H."/>
            <person name="Detolla L.J."/>
        </authorList>
    </citation>
    <scope>NUCLEOTIDE SEQUENCE [LARGE SCALE GENOMIC DNA]</scope>
    <source>
        <strain evidence="2 3">11-3813</strain>
    </source>
</reference>